<dbReference type="Gene3D" id="1.10.8.10">
    <property type="entry name" value="DNA helicase RuvA subunit, C-terminal domain"/>
    <property type="match status" value="1"/>
</dbReference>
<proteinExistence type="predicted"/>
<dbReference type="Proteomes" id="UP000000600">
    <property type="component" value="Unassembled WGS sequence"/>
</dbReference>
<gene>
    <name evidence="1" type="ORF">GSPATT00026203001</name>
</gene>
<dbReference type="SUPFAM" id="SSF46934">
    <property type="entry name" value="UBA-like"/>
    <property type="match status" value="2"/>
</dbReference>
<dbReference type="OMA" id="TIENMGW"/>
<dbReference type="KEGG" id="ptm:GSPATT00026203001"/>
<evidence type="ECO:0000313" key="1">
    <source>
        <dbReference type="EMBL" id="CAK93880.1"/>
    </source>
</evidence>
<organism evidence="1 2">
    <name type="scientific">Paramecium tetraurelia</name>
    <dbReference type="NCBI Taxonomy" id="5888"/>
    <lineage>
        <taxon>Eukaryota</taxon>
        <taxon>Sar</taxon>
        <taxon>Alveolata</taxon>
        <taxon>Ciliophora</taxon>
        <taxon>Intramacronucleata</taxon>
        <taxon>Oligohymenophorea</taxon>
        <taxon>Peniculida</taxon>
        <taxon>Parameciidae</taxon>
        <taxon>Paramecium</taxon>
    </lineage>
</organism>
<dbReference type="GeneID" id="5047038"/>
<dbReference type="InterPro" id="IPR009060">
    <property type="entry name" value="UBA-like_sf"/>
</dbReference>
<dbReference type="HOGENOM" id="CLU_1051524_0_0_1"/>
<evidence type="ECO:0000313" key="2">
    <source>
        <dbReference type="Proteomes" id="UP000000600"/>
    </source>
</evidence>
<protein>
    <recommendedName>
        <fullName evidence="3">UBA domain-containing protein</fullName>
    </recommendedName>
</protein>
<dbReference type="RefSeq" id="XP_001461253.1">
    <property type="nucleotide sequence ID" value="XM_001461216.2"/>
</dbReference>
<accession>A0EEY9</accession>
<reference evidence="1 2" key="1">
    <citation type="journal article" date="2006" name="Nature">
        <title>Global trends of whole-genome duplications revealed by the ciliate Paramecium tetraurelia.</title>
        <authorList>
            <consortium name="Genoscope"/>
            <person name="Aury J.-M."/>
            <person name="Jaillon O."/>
            <person name="Duret L."/>
            <person name="Noel B."/>
            <person name="Jubin C."/>
            <person name="Porcel B.M."/>
            <person name="Segurens B."/>
            <person name="Daubin V."/>
            <person name="Anthouard V."/>
            <person name="Aiach N."/>
            <person name="Arnaiz O."/>
            <person name="Billaut A."/>
            <person name="Beisson J."/>
            <person name="Blanc I."/>
            <person name="Bouhouche K."/>
            <person name="Camara F."/>
            <person name="Duharcourt S."/>
            <person name="Guigo R."/>
            <person name="Gogendeau D."/>
            <person name="Katinka M."/>
            <person name="Keller A.-M."/>
            <person name="Kissmehl R."/>
            <person name="Klotz C."/>
            <person name="Koll F."/>
            <person name="Le Moue A."/>
            <person name="Lepere C."/>
            <person name="Malinsky S."/>
            <person name="Nowacki M."/>
            <person name="Nowak J.K."/>
            <person name="Plattner H."/>
            <person name="Poulain J."/>
            <person name="Ruiz F."/>
            <person name="Serrano V."/>
            <person name="Zagulski M."/>
            <person name="Dessen P."/>
            <person name="Betermier M."/>
            <person name="Weissenbach J."/>
            <person name="Scarpelli C."/>
            <person name="Schachter V."/>
            <person name="Sperling L."/>
            <person name="Meyer E."/>
            <person name="Cohen J."/>
            <person name="Wincker P."/>
        </authorList>
    </citation>
    <scope>NUCLEOTIDE SEQUENCE [LARGE SCALE GENOMIC DNA]</scope>
    <source>
        <strain evidence="1 2">Stock d4-2</strain>
    </source>
</reference>
<keyword evidence="2" id="KW-1185">Reference proteome</keyword>
<dbReference type="AlphaFoldDB" id="A0EEY9"/>
<sequence length="265" mass="31219">MNFKEQKVIHKLIKAGYLEKHDQLTAQGLTNPWFNYHQLNKHNGDIHKVILAYNENQNKNEDKRQTALKTIENMGWLHKNQELIEKGFNHVNKNLKFLLITNGDVEKSIEILSKKKFKKFDKPVELMIQELGFTVQFEKLKELGYTNEKKIAKLLLKFEGNLEPILDKFLRIKNKDNCHSIKKSIEKHKTRKSPEEYQKFRKHRGGFKEKFAHLNGKNINPKKAYKFLSIFNGDVESAIQWLNQMKPQAQSQGQMVLEQEVLAQH</sequence>
<evidence type="ECO:0008006" key="3">
    <source>
        <dbReference type="Google" id="ProtNLM"/>
    </source>
</evidence>
<dbReference type="EMBL" id="CT868674">
    <property type="protein sequence ID" value="CAK93880.1"/>
    <property type="molecule type" value="Genomic_DNA"/>
</dbReference>
<dbReference type="InParanoid" id="A0EEY9"/>
<name>A0EEY9_PARTE</name>
<dbReference type="OrthoDB" id="300006at2759"/>